<comment type="similarity">
    <text evidence="1">Belongs to the PPR family. PCMP-H subfamily.</text>
</comment>
<name>A0A438I848_VITVI</name>
<evidence type="ECO:0000259" key="2">
    <source>
        <dbReference type="Pfam" id="PF14432"/>
    </source>
</evidence>
<feature type="domain" description="DYW" evidence="2">
    <location>
        <begin position="12"/>
        <end position="88"/>
    </location>
</feature>
<protein>
    <submittedName>
        <fullName evidence="3">Pentatricopeptide repeat-containing protein, chloroplastic</fullName>
    </submittedName>
</protein>
<accession>A0A438I848</accession>
<dbReference type="EMBL" id="QGNW01000133">
    <property type="protein sequence ID" value="RVW92872.1"/>
    <property type="molecule type" value="Genomic_DNA"/>
</dbReference>
<reference evidence="3 4" key="1">
    <citation type="journal article" date="2018" name="PLoS Genet.">
        <title>Population sequencing reveals clonal diversity and ancestral inbreeding in the grapevine cultivar Chardonnay.</title>
        <authorList>
            <person name="Roach M.J."/>
            <person name="Johnson D.L."/>
            <person name="Bohlmann J."/>
            <person name="van Vuuren H.J."/>
            <person name="Jones S.J."/>
            <person name="Pretorius I.S."/>
            <person name="Schmidt S.A."/>
            <person name="Borneman A.R."/>
        </authorList>
    </citation>
    <scope>NUCLEOTIDE SEQUENCE [LARGE SCALE GENOMIC DNA]</scope>
    <source>
        <strain evidence="4">cv. Chardonnay</strain>
        <tissue evidence="3">Leaf</tissue>
    </source>
</reference>
<proteinExistence type="inferred from homology"/>
<dbReference type="Proteomes" id="UP000288805">
    <property type="component" value="Unassembled WGS sequence"/>
</dbReference>
<dbReference type="AlphaFoldDB" id="A0A438I848"/>
<dbReference type="GO" id="GO:0008270">
    <property type="term" value="F:zinc ion binding"/>
    <property type="evidence" value="ECO:0007669"/>
    <property type="project" value="InterPro"/>
</dbReference>
<dbReference type="InterPro" id="IPR032867">
    <property type="entry name" value="DYW_dom"/>
</dbReference>
<organism evidence="3 4">
    <name type="scientific">Vitis vinifera</name>
    <name type="common">Grape</name>
    <dbReference type="NCBI Taxonomy" id="29760"/>
    <lineage>
        <taxon>Eukaryota</taxon>
        <taxon>Viridiplantae</taxon>
        <taxon>Streptophyta</taxon>
        <taxon>Embryophyta</taxon>
        <taxon>Tracheophyta</taxon>
        <taxon>Spermatophyta</taxon>
        <taxon>Magnoliopsida</taxon>
        <taxon>eudicotyledons</taxon>
        <taxon>Gunneridae</taxon>
        <taxon>Pentapetalae</taxon>
        <taxon>rosids</taxon>
        <taxon>Vitales</taxon>
        <taxon>Vitaceae</taxon>
        <taxon>Viteae</taxon>
        <taxon>Vitis</taxon>
    </lineage>
</organism>
<gene>
    <name evidence="3" type="primary">PCMP-H81_1</name>
    <name evidence="3" type="ORF">CK203_040469</name>
</gene>
<evidence type="ECO:0000313" key="4">
    <source>
        <dbReference type="Proteomes" id="UP000288805"/>
    </source>
</evidence>
<comment type="caution">
    <text evidence="3">The sequence shown here is derived from an EMBL/GenBank/DDBJ whole genome shotgun (WGS) entry which is preliminary data.</text>
</comment>
<evidence type="ECO:0000256" key="1">
    <source>
        <dbReference type="ARBA" id="ARBA00006643"/>
    </source>
</evidence>
<sequence>MESLYFDIKEIGYVPDTNFVLQDVDEDEKEFSLCGHSEKIALAFGLISTTTGTPLRIIKNLRVCGDCHSATKFISKVEKRDIIMRDNYSMIMLRLIEEVILNIFQLLKTSTSVDNRDVIKESHRPLDGACAPVVATVMLTE</sequence>
<evidence type="ECO:0000313" key="3">
    <source>
        <dbReference type="EMBL" id="RVW92872.1"/>
    </source>
</evidence>
<dbReference type="Pfam" id="PF14432">
    <property type="entry name" value="DYW_deaminase"/>
    <property type="match status" value="1"/>
</dbReference>